<dbReference type="eggNOG" id="COG1463">
    <property type="taxonomic scope" value="Bacteria"/>
</dbReference>
<dbReference type="InterPro" id="IPR000253">
    <property type="entry name" value="FHA_dom"/>
</dbReference>
<dbReference type="Proteomes" id="UP000001219">
    <property type="component" value="Chromosome"/>
</dbReference>
<dbReference type="InterPro" id="IPR024516">
    <property type="entry name" value="Mce_C"/>
</dbReference>
<dbReference type="PANTHER" id="PTHR33371:SF17">
    <property type="entry name" value="MCE-FAMILY PROTEIN MCE1B"/>
    <property type="match status" value="1"/>
</dbReference>
<dbReference type="InterPro" id="IPR052336">
    <property type="entry name" value="MlaD_Phospholipid_Transporter"/>
</dbReference>
<dbReference type="GO" id="GO:0005576">
    <property type="term" value="C:extracellular region"/>
    <property type="evidence" value="ECO:0007669"/>
    <property type="project" value="TreeGrafter"/>
</dbReference>
<dbReference type="STRING" id="526226.Gbro_1506"/>
<feature type="domain" description="FHA" evidence="1">
    <location>
        <begin position="62"/>
        <end position="130"/>
    </location>
</feature>
<evidence type="ECO:0000259" key="1">
    <source>
        <dbReference type="PROSITE" id="PS50006"/>
    </source>
</evidence>
<name>D0L6Z8_GORB4</name>
<dbReference type="InterPro" id="IPR005693">
    <property type="entry name" value="Mce"/>
</dbReference>
<dbReference type="AlphaFoldDB" id="D0L6Z8"/>
<evidence type="ECO:0000313" key="3">
    <source>
        <dbReference type="Proteomes" id="UP000001219"/>
    </source>
</evidence>
<dbReference type="OrthoDB" id="338143at2"/>
<dbReference type="EMBL" id="CP001802">
    <property type="protein sequence ID" value="ACY20783.1"/>
    <property type="molecule type" value="Genomic_DNA"/>
</dbReference>
<keyword evidence="3" id="KW-1185">Reference proteome</keyword>
<dbReference type="GO" id="GO:0051701">
    <property type="term" value="P:biological process involved in interaction with host"/>
    <property type="evidence" value="ECO:0007669"/>
    <property type="project" value="TreeGrafter"/>
</dbReference>
<dbReference type="NCBIfam" id="TIGR00996">
    <property type="entry name" value="Mtu_fam_mce"/>
    <property type="match status" value="1"/>
</dbReference>
<sequence>MTTLSFKTVLKSASFVIVGIIAAVLVSNTLRVPVSGPTTTYHIAFTDAEGLVEGNPVTMSGVRIGRVSSVRFAPQADGTSLADVEVEIQRDRELPQQIHAAIRYGDMLGARYIALSEGRPGQPGRNGTTIPVDATSPPVNLTALMNGFQPLFSALDPKQVNELARGFVDTFEGRDGSVQLLLRQIGTMGSNLSANSAIFARLITNLNELMSTMDAHNPQLTELFKGLSSLTSAVVGDNGQLAALLSSGDRAVSALAQMMTSAGGNFQQALTGLESVTAAWIPNTPAFTEFLRQFPVLAGKINQSGRYGGFMMLYLCNFTLKAFNLEANIFGPLHSPVCR</sequence>
<dbReference type="InterPro" id="IPR003399">
    <property type="entry name" value="Mce/MlaD"/>
</dbReference>
<reference evidence="3" key="1">
    <citation type="submission" date="2009-10" db="EMBL/GenBank/DDBJ databases">
        <title>The complete chromosome of Gordonia bronchialis DSM 43247.</title>
        <authorList>
            <consortium name="US DOE Joint Genome Institute (JGI-PGF)"/>
            <person name="Lucas S."/>
            <person name="Copeland A."/>
            <person name="Lapidus A."/>
            <person name="Glavina del Rio T."/>
            <person name="Dalin E."/>
            <person name="Tice H."/>
            <person name="Bruce D."/>
            <person name="Goodwin L."/>
            <person name="Pitluck S."/>
            <person name="Kyrpides N."/>
            <person name="Mavromatis K."/>
            <person name="Ivanova N."/>
            <person name="Ovchinnikova G."/>
            <person name="Saunders E."/>
            <person name="Brettin T."/>
            <person name="Detter J.C."/>
            <person name="Han C."/>
            <person name="Larimer F."/>
            <person name="Land M."/>
            <person name="Hauser L."/>
            <person name="Markowitz V."/>
            <person name="Cheng J.-F."/>
            <person name="Hugenholtz P."/>
            <person name="Woyke T."/>
            <person name="Wu D."/>
            <person name="Jando M."/>
            <person name="Schneider S."/>
            <person name="Goeker M."/>
            <person name="Klenk H.-P."/>
            <person name="Eisen J.A."/>
        </authorList>
    </citation>
    <scope>NUCLEOTIDE SEQUENCE [LARGE SCALE GENOMIC DNA]</scope>
    <source>
        <strain evidence="3">ATCC 25592 / DSM 43247 / BCRC 13721 / JCM 3198 / KCTC 3076 / NBRC 16047 / NCTC 10667</strain>
    </source>
</reference>
<proteinExistence type="predicted"/>
<dbReference type="Pfam" id="PF02470">
    <property type="entry name" value="MlaD"/>
    <property type="match status" value="1"/>
</dbReference>
<gene>
    <name evidence="2" type="ordered locus">Gbro_1506</name>
</gene>
<dbReference type="PROSITE" id="PS50006">
    <property type="entry name" value="FHA_DOMAIN"/>
    <property type="match status" value="1"/>
</dbReference>
<organism evidence="2 3">
    <name type="scientific">Gordonia bronchialis (strain ATCC 25592 / DSM 43247 / BCRC 13721 / JCM 3198 / KCTC 3076 / NBRC 16047 / NCTC 10667)</name>
    <name type="common">Rhodococcus bronchialis</name>
    <dbReference type="NCBI Taxonomy" id="526226"/>
    <lineage>
        <taxon>Bacteria</taxon>
        <taxon>Bacillati</taxon>
        <taxon>Actinomycetota</taxon>
        <taxon>Actinomycetes</taxon>
        <taxon>Mycobacteriales</taxon>
        <taxon>Gordoniaceae</taxon>
        <taxon>Gordonia</taxon>
    </lineage>
</organism>
<dbReference type="RefSeq" id="WP_012833351.1">
    <property type="nucleotide sequence ID" value="NC_013441.1"/>
</dbReference>
<dbReference type="PANTHER" id="PTHR33371">
    <property type="entry name" value="INTERMEMBRANE PHOSPHOLIPID TRANSPORT SYSTEM BINDING PROTEIN MLAD-RELATED"/>
    <property type="match status" value="1"/>
</dbReference>
<reference evidence="2 3" key="2">
    <citation type="journal article" date="2010" name="Stand. Genomic Sci.">
        <title>Complete genome sequence of Gordonia bronchialis type strain (3410).</title>
        <authorList>
            <person name="Ivanova N."/>
            <person name="Sikorski J."/>
            <person name="Jando M."/>
            <person name="Lapidus A."/>
            <person name="Nolan M."/>
            <person name="Lucas S."/>
            <person name="Del Rio T.G."/>
            <person name="Tice H."/>
            <person name="Copeland A."/>
            <person name="Cheng J.F."/>
            <person name="Chen F."/>
            <person name="Bruce D."/>
            <person name="Goodwin L."/>
            <person name="Pitluck S."/>
            <person name="Mavromatis K."/>
            <person name="Ovchinnikova G."/>
            <person name="Pati A."/>
            <person name="Chen A."/>
            <person name="Palaniappan K."/>
            <person name="Land M."/>
            <person name="Hauser L."/>
            <person name="Chang Y.J."/>
            <person name="Jeffries C.D."/>
            <person name="Chain P."/>
            <person name="Saunders E."/>
            <person name="Han C."/>
            <person name="Detter J.C."/>
            <person name="Brettin T."/>
            <person name="Rohde M."/>
            <person name="Goker M."/>
            <person name="Bristow J."/>
            <person name="Eisen J.A."/>
            <person name="Markowitz V."/>
            <person name="Hugenholtz P."/>
            <person name="Klenk H.P."/>
            <person name="Kyrpides N.C."/>
        </authorList>
    </citation>
    <scope>NUCLEOTIDE SEQUENCE [LARGE SCALE GENOMIC DNA]</scope>
    <source>
        <strain evidence="3">ATCC 25592 / DSM 43247 / BCRC 13721 / JCM 3198 / KCTC 3076 / NBRC 16047 / NCTC 10667</strain>
    </source>
</reference>
<evidence type="ECO:0000313" key="2">
    <source>
        <dbReference type="EMBL" id="ACY20783.1"/>
    </source>
</evidence>
<dbReference type="KEGG" id="gbr:Gbro_1506"/>
<dbReference type="HOGENOM" id="CLU_026704_1_0_11"/>
<accession>D0L6Z8</accession>
<protein>
    <submittedName>
        <fullName evidence="2">Virulence factor Mce family protein</fullName>
    </submittedName>
</protein>
<dbReference type="Pfam" id="PF11887">
    <property type="entry name" value="Mce4_CUP1"/>
    <property type="match status" value="1"/>
</dbReference>